<dbReference type="GO" id="GO:0005524">
    <property type="term" value="F:ATP binding"/>
    <property type="evidence" value="ECO:0007669"/>
    <property type="project" value="UniProtKB-UniRule"/>
</dbReference>
<feature type="binding site" evidence="5">
    <location>
        <position position="92"/>
    </location>
    <ligand>
        <name>AMP</name>
        <dbReference type="ChEBI" id="CHEBI:456215"/>
    </ligand>
</feature>
<dbReference type="GO" id="GO:0004017">
    <property type="term" value="F:AMP kinase activity"/>
    <property type="evidence" value="ECO:0007669"/>
    <property type="project" value="UniProtKB-UniRule"/>
</dbReference>
<feature type="binding site" evidence="5">
    <location>
        <position position="36"/>
    </location>
    <ligand>
        <name>AMP</name>
        <dbReference type="ChEBI" id="CHEBI:456215"/>
    </ligand>
</feature>
<dbReference type="InterPro" id="IPR000850">
    <property type="entry name" value="Adenylat/UMP-CMP_kin"/>
</dbReference>
<comment type="catalytic activity">
    <reaction evidence="5 7">
        <text>AMP + ATP = 2 ADP</text>
        <dbReference type="Rhea" id="RHEA:12973"/>
        <dbReference type="ChEBI" id="CHEBI:30616"/>
        <dbReference type="ChEBI" id="CHEBI:456215"/>
        <dbReference type="ChEBI" id="CHEBI:456216"/>
        <dbReference type="EC" id="2.7.4.3"/>
    </reaction>
</comment>
<comment type="caution">
    <text evidence="8">The sequence shown here is derived from an EMBL/GenBank/DDBJ whole genome shotgun (WGS) entry which is preliminary data.</text>
</comment>
<dbReference type="PANTHER" id="PTHR23359">
    <property type="entry name" value="NUCLEOTIDE KINASE"/>
    <property type="match status" value="1"/>
</dbReference>
<evidence type="ECO:0000313" key="8">
    <source>
        <dbReference type="EMBL" id="TWP37384.1"/>
    </source>
</evidence>
<dbReference type="Pfam" id="PF00406">
    <property type="entry name" value="ADK"/>
    <property type="match status" value="1"/>
</dbReference>
<keyword evidence="1 5" id="KW-0808">Transferase</keyword>
<gene>
    <name evidence="5" type="primary">adk</name>
    <name evidence="8" type="ORF">FGL98_06450</name>
</gene>
<comment type="domain">
    <text evidence="5">Consists of three domains, a large central CORE domain and two small peripheral domains, NMPbind and LID, which undergo movements during catalysis. The LID domain closes over the site of phosphoryl transfer upon ATP binding. Assembling and dissambling the active center during each catalytic cycle provides an effective means to prevent ATP hydrolysis.</text>
</comment>
<dbReference type="GO" id="GO:0044209">
    <property type="term" value="P:AMP salvage"/>
    <property type="evidence" value="ECO:0007669"/>
    <property type="project" value="UniProtKB-UniRule"/>
</dbReference>
<comment type="pathway">
    <text evidence="5">Purine metabolism; AMP biosynthesis via salvage pathway; AMP from ADP: step 1/1.</text>
</comment>
<dbReference type="OrthoDB" id="9805030at2"/>
<feature type="binding site" evidence="5">
    <location>
        <position position="172"/>
    </location>
    <ligand>
        <name>ATP</name>
        <dbReference type="ChEBI" id="CHEBI:30616"/>
    </ligand>
</feature>
<evidence type="ECO:0000256" key="2">
    <source>
        <dbReference type="ARBA" id="ARBA00022727"/>
    </source>
</evidence>
<feature type="binding site" evidence="5">
    <location>
        <position position="31"/>
    </location>
    <ligand>
        <name>AMP</name>
        <dbReference type="ChEBI" id="CHEBI:456215"/>
    </ligand>
</feature>
<dbReference type="GO" id="GO:0005737">
    <property type="term" value="C:cytoplasm"/>
    <property type="evidence" value="ECO:0007669"/>
    <property type="project" value="UniProtKB-SubCell"/>
</dbReference>
<evidence type="ECO:0000256" key="5">
    <source>
        <dbReference type="HAMAP-Rule" id="MF_00235"/>
    </source>
</evidence>
<keyword evidence="5" id="KW-0963">Cytoplasm</keyword>
<dbReference type="UniPathway" id="UPA00588">
    <property type="reaction ID" value="UER00649"/>
</dbReference>
<sequence length="194" mass="20956">MRLIILGPPGAGKGTQAEQIAASRSIPHISTGDIFRENIKDETPLGLEVKHILDAGGYVTDDITNKIVADRLHAKDCAAGFLLDGYPRTTAQVEALDSVLAADGHRIDAVIELAVPEDELVRRLLARAETSDRSDDTEHVIRERQALYRRETAPLTDIYGSRGAVHQIDGLGTVEEVSKRVLSALDEVADGVDA</sequence>
<keyword evidence="9" id="KW-1185">Reference proteome</keyword>
<feature type="binding site" evidence="5">
    <location>
        <begin position="10"/>
        <end position="15"/>
    </location>
    <ligand>
        <name>ATP</name>
        <dbReference type="ChEBI" id="CHEBI:30616"/>
    </ligand>
</feature>
<keyword evidence="3 5" id="KW-0547">Nucleotide-binding</keyword>
<feature type="region of interest" description="NMP" evidence="5">
    <location>
        <begin position="30"/>
        <end position="59"/>
    </location>
</feature>
<dbReference type="AlphaFoldDB" id="A0A563E6C0"/>
<keyword evidence="4 5" id="KW-0418">Kinase</keyword>
<dbReference type="NCBIfam" id="NF011101">
    <property type="entry name" value="PRK14528.1"/>
    <property type="match status" value="1"/>
</dbReference>
<comment type="caution">
    <text evidence="5">Lacks conserved residue(s) required for the propagation of feature annotation.</text>
</comment>
<dbReference type="RefSeq" id="WP_146315906.1">
    <property type="nucleotide sequence ID" value="NZ_VCQV01000006.1"/>
</dbReference>
<organism evidence="8 9">
    <name type="scientific">Leekyejoonella antrihumi</name>
    <dbReference type="NCBI Taxonomy" id="1660198"/>
    <lineage>
        <taxon>Bacteria</taxon>
        <taxon>Bacillati</taxon>
        <taxon>Actinomycetota</taxon>
        <taxon>Actinomycetes</taxon>
        <taxon>Micrococcales</taxon>
        <taxon>Dermacoccaceae</taxon>
        <taxon>Leekyejoonella</taxon>
    </lineage>
</organism>
<dbReference type="EMBL" id="VCQV01000006">
    <property type="protein sequence ID" value="TWP37384.1"/>
    <property type="molecule type" value="Genomic_DNA"/>
</dbReference>
<evidence type="ECO:0000313" key="9">
    <source>
        <dbReference type="Proteomes" id="UP000320244"/>
    </source>
</evidence>
<dbReference type="NCBIfam" id="NF001381">
    <property type="entry name" value="PRK00279.1-3"/>
    <property type="match status" value="1"/>
</dbReference>
<dbReference type="SUPFAM" id="SSF52540">
    <property type="entry name" value="P-loop containing nucleoside triphosphate hydrolases"/>
    <property type="match status" value="1"/>
</dbReference>
<keyword evidence="2 5" id="KW-0545">Nucleotide biosynthesis</keyword>
<feature type="binding site" evidence="5">
    <location>
        <position position="133"/>
    </location>
    <ligand>
        <name>AMP</name>
        <dbReference type="ChEBI" id="CHEBI:456215"/>
    </ligand>
</feature>
<dbReference type="PRINTS" id="PR00094">
    <property type="entry name" value="ADENYLTKNASE"/>
</dbReference>
<reference evidence="8 9" key="2">
    <citation type="submission" date="2019-08" db="EMBL/GenBank/DDBJ databases">
        <title>Jejuicoccus antrihumi gen. nov., sp. nov., a new member of the family Dermacoccaceae isolated from a cave.</title>
        <authorList>
            <person name="Schumann P."/>
            <person name="Kim I.S."/>
        </authorList>
    </citation>
    <scope>NUCLEOTIDE SEQUENCE [LARGE SCALE GENOMIC DNA]</scope>
    <source>
        <strain evidence="8 9">C5-26</strain>
    </source>
</reference>
<dbReference type="Gene3D" id="3.40.50.300">
    <property type="entry name" value="P-loop containing nucleotide triphosphate hydrolases"/>
    <property type="match status" value="1"/>
</dbReference>
<comment type="function">
    <text evidence="5">Catalyzes the reversible transfer of the terminal phosphate group between ATP and AMP. Plays an important role in cellular energy homeostasis and in adenine nucleotide metabolism.</text>
</comment>
<evidence type="ECO:0000256" key="4">
    <source>
        <dbReference type="ARBA" id="ARBA00022777"/>
    </source>
</evidence>
<dbReference type="CDD" id="cd01428">
    <property type="entry name" value="ADK"/>
    <property type="match status" value="1"/>
</dbReference>
<evidence type="ECO:0000256" key="1">
    <source>
        <dbReference type="ARBA" id="ARBA00022679"/>
    </source>
</evidence>
<dbReference type="InterPro" id="IPR033690">
    <property type="entry name" value="Adenylat_kinase_CS"/>
</dbReference>
<keyword evidence="5 7" id="KW-0067">ATP-binding</keyword>
<dbReference type="NCBIfam" id="NF011100">
    <property type="entry name" value="PRK14527.1"/>
    <property type="match status" value="1"/>
</dbReference>
<name>A0A563E6C0_9MICO</name>
<feature type="binding site" evidence="5">
    <location>
        <begin position="57"/>
        <end position="59"/>
    </location>
    <ligand>
        <name>AMP</name>
        <dbReference type="ChEBI" id="CHEBI:456215"/>
    </ligand>
</feature>
<comment type="similarity">
    <text evidence="5 6">Belongs to the adenylate kinase family.</text>
</comment>
<dbReference type="NCBIfam" id="NF011105">
    <property type="entry name" value="PRK14532.1"/>
    <property type="match status" value="1"/>
</dbReference>
<dbReference type="NCBIfam" id="NF011104">
    <property type="entry name" value="PRK14531.1"/>
    <property type="match status" value="1"/>
</dbReference>
<comment type="subunit">
    <text evidence="5 7">Monomer.</text>
</comment>
<accession>A0A563E6C0</accession>
<feature type="binding site" evidence="5">
    <location>
        <position position="144"/>
    </location>
    <ligand>
        <name>AMP</name>
        <dbReference type="ChEBI" id="CHEBI:456215"/>
    </ligand>
</feature>
<dbReference type="Proteomes" id="UP000320244">
    <property type="component" value="Unassembled WGS sequence"/>
</dbReference>
<proteinExistence type="inferred from homology"/>
<comment type="subcellular location">
    <subcellularLocation>
        <location evidence="5 7">Cytoplasm</location>
    </subcellularLocation>
</comment>
<evidence type="ECO:0000256" key="6">
    <source>
        <dbReference type="RuleBase" id="RU003330"/>
    </source>
</evidence>
<evidence type="ECO:0000256" key="3">
    <source>
        <dbReference type="ARBA" id="ARBA00022741"/>
    </source>
</evidence>
<dbReference type="PROSITE" id="PS00113">
    <property type="entry name" value="ADENYLATE_KINASE"/>
    <property type="match status" value="1"/>
</dbReference>
<protein>
    <recommendedName>
        <fullName evidence="5 7">Adenylate kinase</fullName>
        <shortName evidence="5">AK</shortName>
        <ecNumber evidence="5 7">2.7.4.3</ecNumber>
    </recommendedName>
    <alternativeName>
        <fullName evidence="5">ATP-AMP transphosphorylase</fullName>
    </alternativeName>
    <alternativeName>
        <fullName evidence="5">ATP:AMP phosphotransferase</fullName>
    </alternativeName>
    <alternativeName>
        <fullName evidence="5">Adenylate monophosphate kinase</fullName>
    </alternativeName>
</protein>
<reference evidence="8 9" key="1">
    <citation type="submission" date="2019-05" db="EMBL/GenBank/DDBJ databases">
        <authorList>
            <person name="Lee S.D."/>
        </authorList>
    </citation>
    <scope>NUCLEOTIDE SEQUENCE [LARGE SCALE GENOMIC DNA]</scope>
    <source>
        <strain evidence="8 9">C5-26</strain>
    </source>
</reference>
<feature type="binding site" evidence="5">
    <location>
        <begin position="85"/>
        <end position="88"/>
    </location>
    <ligand>
        <name>AMP</name>
        <dbReference type="ChEBI" id="CHEBI:456215"/>
    </ligand>
</feature>
<feature type="binding site" evidence="5">
    <location>
        <position position="127"/>
    </location>
    <ligand>
        <name>ATP</name>
        <dbReference type="ChEBI" id="CHEBI:30616"/>
    </ligand>
</feature>
<evidence type="ECO:0000256" key="7">
    <source>
        <dbReference type="RuleBase" id="RU003331"/>
    </source>
</evidence>
<dbReference type="EC" id="2.7.4.3" evidence="5 7"/>
<dbReference type="InterPro" id="IPR027417">
    <property type="entry name" value="P-loop_NTPase"/>
</dbReference>
<dbReference type="HAMAP" id="MF_00235">
    <property type="entry name" value="Adenylate_kinase_Adk"/>
    <property type="match status" value="1"/>
</dbReference>